<feature type="active site" description="Proton acceptor" evidence="8">
    <location>
        <position position="237"/>
    </location>
</feature>
<dbReference type="GO" id="GO:0003676">
    <property type="term" value="F:nucleic acid binding"/>
    <property type="evidence" value="ECO:0007669"/>
    <property type="project" value="InterPro"/>
</dbReference>
<keyword evidence="13" id="KW-1185">Reference proteome</keyword>
<evidence type="ECO:0000256" key="3">
    <source>
        <dbReference type="ARBA" id="ARBA00022722"/>
    </source>
</evidence>
<dbReference type="PROSITE" id="PS01070">
    <property type="entry name" value="NUCLEASE_NON_SPEC"/>
    <property type="match status" value="1"/>
</dbReference>
<keyword evidence="6" id="KW-0378">Hydrolase</keyword>
<feature type="domain" description="DNA/RNA non-specific endonuclease/pyrophosphatase/phosphodiesterase" evidence="11">
    <location>
        <begin position="168"/>
        <end position="416"/>
    </location>
</feature>
<dbReference type="PANTHER" id="PTHR13966">
    <property type="entry name" value="ENDONUCLEASE RELATED"/>
    <property type="match status" value="1"/>
</dbReference>
<keyword evidence="7" id="KW-0460">Magnesium</keyword>
<dbReference type="GO" id="GO:0005634">
    <property type="term" value="C:nucleus"/>
    <property type="evidence" value="ECO:0007669"/>
    <property type="project" value="TreeGrafter"/>
</dbReference>
<dbReference type="VEuPathDB" id="TriTrypDB:BSAL_11215"/>
<dbReference type="SUPFAM" id="SSF54060">
    <property type="entry name" value="His-Me finger endonucleases"/>
    <property type="match status" value="1"/>
</dbReference>
<feature type="domain" description="ENPP1-3/EXOG-like endonuclease/phosphodiesterase" evidence="10">
    <location>
        <begin position="169"/>
        <end position="401"/>
    </location>
</feature>
<dbReference type="PANTHER" id="PTHR13966:SF5">
    <property type="entry name" value="ENDONUCLEASE G, MITOCHONDRIAL"/>
    <property type="match status" value="1"/>
</dbReference>
<dbReference type="SMART" id="SM00477">
    <property type="entry name" value="NUC"/>
    <property type="match status" value="1"/>
</dbReference>
<dbReference type="InterPro" id="IPR018524">
    <property type="entry name" value="DNA/RNA_endonuclease_AS"/>
</dbReference>
<dbReference type="GO" id="GO:0046872">
    <property type="term" value="F:metal ion binding"/>
    <property type="evidence" value="ECO:0007669"/>
    <property type="project" value="UniProtKB-KW"/>
</dbReference>
<evidence type="ECO:0000259" key="10">
    <source>
        <dbReference type="SMART" id="SM00477"/>
    </source>
</evidence>
<evidence type="ECO:0000256" key="7">
    <source>
        <dbReference type="ARBA" id="ARBA00022842"/>
    </source>
</evidence>
<dbReference type="EMBL" id="CYKH01001563">
    <property type="protein sequence ID" value="CUG87638.1"/>
    <property type="molecule type" value="Genomic_DNA"/>
</dbReference>
<comment type="similarity">
    <text evidence="2">Belongs to the DNA/RNA non-specific endonuclease family.</text>
</comment>
<dbReference type="GO" id="GO:0004521">
    <property type="term" value="F:RNA endonuclease activity"/>
    <property type="evidence" value="ECO:0007669"/>
    <property type="project" value="TreeGrafter"/>
</dbReference>
<evidence type="ECO:0000256" key="8">
    <source>
        <dbReference type="PIRSR" id="PIRSR640255-1"/>
    </source>
</evidence>
<feature type="binding site" evidence="9">
    <location>
        <position position="268"/>
    </location>
    <ligand>
        <name>Mg(2+)</name>
        <dbReference type="ChEBI" id="CHEBI:18420"/>
        <note>catalytic</note>
    </ligand>
</feature>
<keyword evidence="5 12" id="KW-0255">Endonuclease</keyword>
<proteinExistence type="inferred from homology"/>
<dbReference type="AlphaFoldDB" id="A0A0S4J808"/>
<evidence type="ECO:0000256" key="6">
    <source>
        <dbReference type="ARBA" id="ARBA00022801"/>
    </source>
</evidence>
<gene>
    <name evidence="12" type="ORF">BSAL_11215</name>
</gene>
<accession>A0A0S4J808</accession>
<dbReference type="GO" id="GO:0000014">
    <property type="term" value="F:single-stranded DNA endodeoxyribonuclease activity"/>
    <property type="evidence" value="ECO:0007669"/>
    <property type="project" value="TreeGrafter"/>
</dbReference>
<dbReference type="GO" id="GO:0005743">
    <property type="term" value="C:mitochondrial inner membrane"/>
    <property type="evidence" value="ECO:0007669"/>
    <property type="project" value="TreeGrafter"/>
</dbReference>
<dbReference type="InterPro" id="IPR044929">
    <property type="entry name" value="DNA/RNA_non-sp_Endonuclease_sf"/>
</dbReference>
<keyword evidence="4 9" id="KW-0479">Metal-binding</keyword>
<sequence length="541" mass="58315">MLGSPIAAATRSLDDSVFRPLHQASLGIRPWLTLPVTIIPSSTKNMEHFFSPSSLSSSLSPPRNRWWVNAEDAASTVSSHPASLPTSTTFSLPPSHNNGAMMTAATLFAVGVTIGFGCGIYAKHATRWVTRWRSDRALAQLRRQLPHSTFSPAVTSDLSRSLLLQELQRTGYTAVYSRVLRSPAWVTYLVTPQTSTFAAQVDRSNMFIADKDVPKEDRWTALDVRSQAAGGGYDRGHLAPHGAVGCCETSSAESFLLSNIALQHPKLNRRSWKQLEMAVTKHVETQFRACQASNMSTTTIKKKTSSSMMSVAAVTVGPLFGPKAVTSATTMTTKKEISSASLVNEVRIPEAFFMAVFDTQTGCTAAFVATNDARALVTAMPLTHLEQRLGKEYGGCGIVGEAAAQPIRLFSQYRDEEDDTVLSAVARSGNNISRTIKTVRRRVTRILHQRLPLCVLKATGASAAVVHARHCGVARIDAAATSELHLPTGSSSSLAHRAVAAGSPKALLRRRGRGGRSSIGTKKNLARLSKANTCMSKLGNE</sequence>
<dbReference type="InterPro" id="IPR001604">
    <property type="entry name" value="Endo_G_ENPP1-like_dom"/>
</dbReference>
<dbReference type="InterPro" id="IPR020821">
    <property type="entry name" value="ENPP1-3/EXOG-like_nuc-like"/>
</dbReference>
<dbReference type="InterPro" id="IPR044925">
    <property type="entry name" value="His-Me_finger_sf"/>
</dbReference>
<evidence type="ECO:0000313" key="13">
    <source>
        <dbReference type="Proteomes" id="UP000051952"/>
    </source>
</evidence>
<dbReference type="Gene3D" id="3.40.570.10">
    <property type="entry name" value="Extracellular Endonuclease, subunit A"/>
    <property type="match status" value="1"/>
</dbReference>
<protein>
    <submittedName>
        <fullName evidence="12">DNA RNA non-specific endonuclease, putative</fullName>
    </submittedName>
</protein>
<evidence type="ECO:0000256" key="9">
    <source>
        <dbReference type="PIRSR" id="PIRSR640255-2"/>
    </source>
</evidence>
<keyword evidence="3" id="KW-0540">Nuclease</keyword>
<comment type="cofactor">
    <cofactor evidence="1">
        <name>Mg(2+)</name>
        <dbReference type="ChEBI" id="CHEBI:18420"/>
    </cofactor>
</comment>
<evidence type="ECO:0000256" key="4">
    <source>
        <dbReference type="ARBA" id="ARBA00022723"/>
    </source>
</evidence>
<evidence type="ECO:0000256" key="2">
    <source>
        <dbReference type="ARBA" id="ARBA00010052"/>
    </source>
</evidence>
<evidence type="ECO:0000256" key="1">
    <source>
        <dbReference type="ARBA" id="ARBA00001946"/>
    </source>
</evidence>
<evidence type="ECO:0000313" key="12">
    <source>
        <dbReference type="EMBL" id="CUG87638.1"/>
    </source>
</evidence>
<reference evidence="13" key="1">
    <citation type="submission" date="2015-09" db="EMBL/GenBank/DDBJ databases">
        <authorList>
            <consortium name="Pathogen Informatics"/>
        </authorList>
    </citation>
    <scope>NUCLEOTIDE SEQUENCE [LARGE SCALE GENOMIC DNA]</scope>
    <source>
        <strain evidence="13">Lake Konstanz</strain>
    </source>
</reference>
<organism evidence="12 13">
    <name type="scientific">Bodo saltans</name>
    <name type="common">Flagellated protozoan</name>
    <dbReference type="NCBI Taxonomy" id="75058"/>
    <lineage>
        <taxon>Eukaryota</taxon>
        <taxon>Discoba</taxon>
        <taxon>Euglenozoa</taxon>
        <taxon>Kinetoplastea</taxon>
        <taxon>Metakinetoplastina</taxon>
        <taxon>Eubodonida</taxon>
        <taxon>Bodonidae</taxon>
        <taxon>Bodo</taxon>
    </lineage>
</organism>
<dbReference type="InterPro" id="IPR040255">
    <property type="entry name" value="Non-specific_endonuclease"/>
</dbReference>
<name>A0A0S4J808_BODSA</name>
<evidence type="ECO:0000256" key="5">
    <source>
        <dbReference type="ARBA" id="ARBA00022759"/>
    </source>
</evidence>
<dbReference type="Proteomes" id="UP000051952">
    <property type="component" value="Unassembled WGS sequence"/>
</dbReference>
<dbReference type="SMART" id="SM00892">
    <property type="entry name" value="Endonuclease_NS"/>
    <property type="match status" value="1"/>
</dbReference>
<dbReference type="Pfam" id="PF01223">
    <property type="entry name" value="Endonuclease_NS"/>
    <property type="match status" value="1"/>
</dbReference>
<evidence type="ECO:0000259" key="11">
    <source>
        <dbReference type="SMART" id="SM00892"/>
    </source>
</evidence>